<evidence type="ECO:0000313" key="2">
    <source>
        <dbReference type="Proteomes" id="UP001358586"/>
    </source>
</evidence>
<dbReference type="Proteomes" id="UP001358586">
    <property type="component" value="Chromosome 11"/>
</dbReference>
<gene>
    <name evidence="1" type="ORF">PVK06_037416</name>
</gene>
<dbReference type="Gene3D" id="3.40.50.10700">
    <property type="entry name" value="AF0625-like"/>
    <property type="match status" value="1"/>
</dbReference>
<protein>
    <recommendedName>
        <fullName evidence="3">D-aminoacyl-tRNA deacylase</fullName>
    </recommendedName>
</protein>
<comment type="caution">
    <text evidence="1">The sequence shown here is derived from an EMBL/GenBank/DDBJ whole genome shotgun (WGS) entry which is preliminary data.</text>
</comment>
<organism evidence="1 2">
    <name type="scientific">Gossypium arboreum</name>
    <name type="common">Tree cotton</name>
    <name type="synonym">Gossypium nanking</name>
    <dbReference type="NCBI Taxonomy" id="29729"/>
    <lineage>
        <taxon>Eukaryota</taxon>
        <taxon>Viridiplantae</taxon>
        <taxon>Streptophyta</taxon>
        <taxon>Embryophyta</taxon>
        <taxon>Tracheophyta</taxon>
        <taxon>Spermatophyta</taxon>
        <taxon>Magnoliopsida</taxon>
        <taxon>eudicotyledons</taxon>
        <taxon>Gunneridae</taxon>
        <taxon>Pentapetalae</taxon>
        <taxon>rosids</taxon>
        <taxon>malvids</taxon>
        <taxon>Malvales</taxon>
        <taxon>Malvaceae</taxon>
        <taxon>Malvoideae</taxon>
        <taxon>Gossypium</taxon>
    </lineage>
</organism>
<keyword evidence="2" id="KW-1185">Reference proteome</keyword>
<evidence type="ECO:0000313" key="1">
    <source>
        <dbReference type="EMBL" id="KAK5782911.1"/>
    </source>
</evidence>
<dbReference type="Gene3D" id="3.40.630.50">
    <property type="entry name" value="AF0625-like"/>
    <property type="match status" value="1"/>
</dbReference>
<dbReference type="PIRSF" id="PIRSF016210">
    <property type="entry name" value="UCP016210"/>
    <property type="match status" value="1"/>
</dbReference>
<name>A0ABR0MX92_GOSAR</name>
<dbReference type="SUPFAM" id="SSF142535">
    <property type="entry name" value="AF0625-like"/>
    <property type="match status" value="1"/>
</dbReference>
<proteinExistence type="predicted"/>
<reference evidence="1 2" key="1">
    <citation type="submission" date="2023-03" db="EMBL/GenBank/DDBJ databases">
        <title>WGS of Gossypium arboreum.</title>
        <authorList>
            <person name="Yu D."/>
        </authorList>
    </citation>
    <scope>NUCLEOTIDE SEQUENCE [LARGE SCALE GENOMIC DNA]</scope>
    <source>
        <tissue evidence="1">Leaf</tissue>
    </source>
</reference>
<dbReference type="EMBL" id="JARKNE010000011">
    <property type="protein sequence ID" value="KAK5782911.1"/>
    <property type="molecule type" value="Genomic_DNA"/>
</dbReference>
<dbReference type="PANTHER" id="PTHR34667">
    <property type="entry name" value="D-AMINOACYL-TRNA DEACYLASE"/>
    <property type="match status" value="1"/>
</dbReference>
<dbReference type="InterPro" id="IPR018033">
    <property type="entry name" value="Deacylase_DtdA_archaea"/>
</dbReference>
<sequence length="337" mass="37237">MVTLVVATSADPASIGPASSLLAMPGWHPGPSLQVNQFSAFHFSLISFRLSSLVLHFIPDIILQDAASYTNKEVRLIKLDKRLVVENHLDKRWEEATGETVDDVVFLSKHVASSNRPALTIHPIGTPHLREVEALTAGGKPGWAAPPNPRIGPWFRLLKNIANSHNLVPEFEVTLEATHHGPEINSPTMFVEIGSTEEYWKRQDAAQAIALLVWEGLGLGERIAVGNWSRDNDRNKILLGIGGGHYVPRHMDIVQKDGVWVGHMLPGYSLLMEDPREAKSLTNSAVVGGTWRETIRVAFETTKLAFPGGEVLAHLDHKLVNLYITPTFHICVITHIR</sequence>
<accession>A0ABR0MX92</accession>
<evidence type="ECO:0008006" key="3">
    <source>
        <dbReference type="Google" id="ProtNLM"/>
    </source>
</evidence>
<dbReference type="InterPro" id="IPR007508">
    <property type="entry name" value="DtdA"/>
</dbReference>
<dbReference type="Pfam" id="PF04414">
    <property type="entry name" value="tRNA_deacylase"/>
    <property type="match status" value="1"/>
</dbReference>
<dbReference type="PANTHER" id="PTHR34667:SF5">
    <property type="entry name" value="D-AMINOACYL-TRNA DEACYLASE"/>
    <property type="match status" value="1"/>
</dbReference>